<dbReference type="InterPro" id="IPR002816">
    <property type="entry name" value="TraB/PrgY/GumN_fam"/>
</dbReference>
<evidence type="ECO:0000313" key="3">
    <source>
        <dbReference type="Proteomes" id="UP000192656"/>
    </source>
</evidence>
<keyword evidence="1" id="KW-1133">Transmembrane helix</keyword>
<evidence type="ECO:0008006" key="4">
    <source>
        <dbReference type="Google" id="ProtNLM"/>
    </source>
</evidence>
<keyword evidence="1" id="KW-0812">Transmembrane</keyword>
<keyword evidence="3" id="KW-1185">Reference proteome</keyword>
<sequence>MRPTRSTLSFGRFDFDRLADRLYRFALLFPLLLVAVFFLTVATIEAKAQEKNRPTCGTDLSAELTAEQKRAIGEKAAKVPAGEGIYWRIEKAGIAPSHLLGTIHVADKRVTELPEPIDADLRAADRLAVEVTEIGDAATAMGALYAKPDVLLLPNGQTLDDLIGAERRKKVDAMLEGRGIPPASVRTLKPWFIALNLAAPDCAALQAASPADVLDGTLIARKRADGSEVIGLETVEDQLSAISSLPMDAQIEQLVALADFGDRMNDTMETMIQLYLKGHIARIMPTLEAAFPNGGMLVGAGEGYAAVEKTLIDDRNLRMVEAMEPLLEKGNGFVAVGALHLPGEHGIVETLRNRGWSVTRAE</sequence>
<dbReference type="PANTHER" id="PTHR40590:SF1">
    <property type="entry name" value="CYTOPLASMIC PROTEIN"/>
    <property type="match status" value="1"/>
</dbReference>
<dbReference type="PANTHER" id="PTHR40590">
    <property type="entry name" value="CYTOPLASMIC PROTEIN-RELATED"/>
    <property type="match status" value="1"/>
</dbReference>
<dbReference type="Pfam" id="PF01963">
    <property type="entry name" value="TraB_PrgY_gumN"/>
    <property type="match status" value="1"/>
</dbReference>
<protein>
    <recommendedName>
        <fullName evidence="4">Polysaccharide biosynthesis protein GumN</fullName>
    </recommendedName>
</protein>
<reference evidence="2 3" key="1">
    <citation type="submission" date="2017-04" db="EMBL/GenBank/DDBJ databases">
        <authorList>
            <person name="Afonso C.L."/>
            <person name="Miller P.J."/>
            <person name="Scott M.A."/>
            <person name="Spackman E."/>
            <person name="Goraichik I."/>
            <person name="Dimitrov K.M."/>
            <person name="Suarez D.L."/>
            <person name="Swayne D.E."/>
        </authorList>
    </citation>
    <scope>NUCLEOTIDE SEQUENCE [LARGE SCALE GENOMIC DNA]</scope>
    <source>
        <strain evidence="2 3">CGMCC 1.10972</strain>
    </source>
</reference>
<evidence type="ECO:0000256" key="1">
    <source>
        <dbReference type="SAM" id="Phobius"/>
    </source>
</evidence>
<accession>A0A1W2ENW2</accession>
<proteinExistence type="predicted"/>
<dbReference type="EMBL" id="FWXR01000029">
    <property type="protein sequence ID" value="SMD11394.1"/>
    <property type="molecule type" value="Genomic_DNA"/>
</dbReference>
<dbReference type="InterPro" id="IPR047111">
    <property type="entry name" value="YbaP-like"/>
</dbReference>
<gene>
    <name evidence="2" type="ORF">SAMN06297251_12941</name>
</gene>
<keyword evidence="1" id="KW-0472">Membrane</keyword>
<feature type="transmembrane region" description="Helical" evidence="1">
    <location>
        <begin position="21"/>
        <end position="44"/>
    </location>
</feature>
<name>A0A1W2ENW2_9HYPH</name>
<evidence type="ECO:0000313" key="2">
    <source>
        <dbReference type="EMBL" id="SMD11394.1"/>
    </source>
</evidence>
<dbReference type="CDD" id="cd14789">
    <property type="entry name" value="Tiki"/>
    <property type="match status" value="1"/>
</dbReference>
<dbReference type="OrthoDB" id="9806326at2"/>
<organism evidence="2 3">
    <name type="scientific">Fulvimarina manganoxydans</name>
    <dbReference type="NCBI Taxonomy" id="937218"/>
    <lineage>
        <taxon>Bacteria</taxon>
        <taxon>Pseudomonadati</taxon>
        <taxon>Pseudomonadota</taxon>
        <taxon>Alphaproteobacteria</taxon>
        <taxon>Hyphomicrobiales</taxon>
        <taxon>Aurantimonadaceae</taxon>
        <taxon>Fulvimarina</taxon>
    </lineage>
</organism>
<dbReference type="STRING" id="937218.SAMN06297251_12941"/>
<dbReference type="RefSeq" id="WP_084412626.1">
    <property type="nucleotide sequence ID" value="NZ_FWXR01000029.1"/>
</dbReference>
<dbReference type="AlphaFoldDB" id="A0A1W2ENW2"/>
<dbReference type="Proteomes" id="UP000192656">
    <property type="component" value="Unassembled WGS sequence"/>
</dbReference>